<dbReference type="Proteomes" id="UP000035722">
    <property type="component" value="Unassembled WGS sequence"/>
</dbReference>
<evidence type="ECO:0000313" key="1">
    <source>
        <dbReference type="EMBL" id="CCQ45856.1"/>
    </source>
</evidence>
<comment type="caution">
    <text evidence="1">The sequence shown here is derived from an EMBL/GenBank/DDBJ whole genome shotgun (WGS) entry which is preliminary data.</text>
</comment>
<sequence>MNGKVIRDGYAVDAVLFGQFPNLHAMQVGDRLKAKISIAHDDK</sequence>
<evidence type="ECO:0000313" key="2">
    <source>
        <dbReference type="Proteomes" id="UP000035722"/>
    </source>
</evidence>
<protein>
    <submittedName>
        <fullName evidence="1">Uncharacterized protein</fullName>
    </submittedName>
</protein>
<name>A0A024H288_9MICC</name>
<proteinExistence type="predicted"/>
<keyword evidence="2" id="KW-1185">Reference proteome</keyword>
<reference evidence="2" key="1">
    <citation type="journal article" date="2014" name="Genome Announc.">
        <title>Genome Sequence of Arthrobacter siccitolerans 4J27, a Xeroprotectant-Producing Desiccation-Tolerant Microorganism.</title>
        <authorList>
            <person name="Manzanera M."/>
            <person name="Santa-Cruz-Calvo L."/>
            <person name="Vilchez J.I."/>
            <person name="Garcia-Fontana C."/>
            <person name="Silva-Castro G.A."/>
            <person name="Calvo C."/>
            <person name="Gonzalez-Lopez J."/>
        </authorList>
    </citation>
    <scope>NUCLEOTIDE SEQUENCE [LARGE SCALE GENOMIC DNA]</scope>
    <source>
        <strain evidence="2">4J27</strain>
    </source>
</reference>
<organism evidence="1 2">
    <name type="scientific">Pseudarthrobacter siccitolerans</name>
    <dbReference type="NCBI Taxonomy" id="861266"/>
    <lineage>
        <taxon>Bacteria</taxon>
        <taxon>Bacillati</taxon>
        <taxon>Actinomycetota</taxon>
        <taxon>Actinomycetes</taxon>
        <taxon>Micrococcales</taxon>
        <taxon>Micrococcaceae</taxon>
        <taxon>Pseudarthrobacter</taxon>
    </lineage>
</organism>
<gene>
    <name evidence="1" type="ORF">ARTSIC4J27_1814</name>
</gene>
<dbReference type="AlphaFoldDB" id="A0A024H288"/>
<accession>A0A024H288</accession>
<dbReference type="EMBL" id="CAQI01000040">
    <property type="protein sequence ID" value="CCQ45856.1"/>
    <property type="molecule type" value="Genomic_DNA"/>
</dbReference>